<evidence type="ECO:0000259" key="8">
    <source>
        <dbReference type="Pfam" id="PF03422"/>
    </source>
</evidence>
<dbReference type="Pfam" id="PF04616">
    <property type="entry name" value="Glyco_hydro_43"/>
    <property type="match status" value="1"/>
</dbReference>
<reference evidence="9 10" key="1">
    <citation type="submission" date="2016-06" db="EMBL/GenBank/DDBJ databases">
        <authorList>
            <person name="Nicholson A.C."/>
        </authorList>
    </citation>
    <scope>NUCLEOTIDE SEQUENCE [LARGE SCALE GENOMIC DNA]</scope>
    <source>
        <strain evidence="9 10">G4123</strain>
    </source>
</reference>
<dbReference type="InterPro" id="IPR005084">
    <property type="entry name" value="CBM6"/>
</dbReference>
<dbReference type="Gene3D" id="2.115.10.20">
    <property type="entry name" value="Glycosyl hydrolase domain, family 43"/>
    <property type="match status" value="1"/>
</dbReference>
<dbReference type="SUPFAM" id="SSF49785">
    <property type="entry name" value="Galactose-binding domain-like"/>
    <property type="match status" value="1"/>
</dbReference>
<evidence type="ECO:0000256" key="6">
    <source>
        <dbReference type="PIRSR" id="PIRSR606710-2"/>
    </source>
</evidence>
<dbReference type="AlphaFoldDB" id="A0AAJ3NB22"/>
<evidence type="ECO:0000256" key="1">
    <source>
        <dbReference type="ARBA" id="ARBA00009865"/>
    </source>
</evidence>
<dbReference type="Gene3D" id="2.60.120.260">
    <property type="entry name" value="Galactose-binding domain-like"/>
    <property type="match status" value="1"/>
</dbReference>
<dbReference type="InterPro" id="IPR006710">
    <property type="entry name" value="Glyco_hydro_43"/>
</dbReference>
<feature type="site" description="Important for catalytic activity, responsible for pKa modulation of the active site Glu and correct orientation of both the proton donor and substrate" evidence="6">
    <location>
        <position position="161"/>
    </location>
</feature>
<evidence type="ECO:0000256" key="7">
    <source>
        <dbReference type="RuleBase" id="RU361187"/>
    </source>
</evidence>
<evidence type="ECO:0000256" key="4">
    <source>
        <dbReference type="ARBA" id="ARBA00023277"/>
    </source>
</evidence>
<organism evidence="9 10">
    <name type="scientific">Elizabethkingia ursingii</name>
    <dbReference type="NCBI Taxonomy" id="1756150"/>
    <lineage>
        <taxon>Bacteria</taxon>
        <taxon>Pseudomonadati</taxon>
        <taxon>Bacteroidota</taxon>
        <taxon>Flavobacteriia</taxon>
        <taxon>Flavobacteriales</taxon>
        <taxon>Weeksellaceae</taxon>
        <taxon>Elizabethkingia</taxon>
    </lineage>
</organism>
<dbReference type="PANTHER" id="PTHR43772">
    <property type="entry name" value="ENDO-1,4-BETA-XYLANASE"/>
    <property type="match status" value="1"/>
</dbReference>
<dbReference type="Pfam" id="PF03422">
    <property type="entry name" value="CBM_6"/>
    <property type="match status" value="1"/>
</dbReference>
<dbReference type="GO" id="GO:0045493">
    <property type="term" value="P:xylan catabolic process"/>
    <property type="evidence" value="ECO:0007669"/>
    <property type="project" value="UniProtKB-KW"/>
</dbReference>
<feature type="domain" description="CBM6" evidence="8">
    <location>
        <begin position="361"/>
        <end position="465"/>
    </location>
</feature>
<keyword evidence="5 7" id="KW-0326">Glycosidase</keyword>
<keyword evidence="2" id="KW-0624">Polysaccharide degradation</keyword>
<proteinExistence type="inferred from homology"/>
<keyword evidence="2" id="KW-0858">Xylan degradation</keyword>
<name>A0AAJ3NB22_9FLAO</name>
<dbReference type="InterPro" id="IPR052176">
    <property type="entry name" value="Glycosyl_Hydrlase_43_Enz"/>
</dbReference>
<comment type="similarity">
    <text evidence="1 7">Belongs to the glycosyl hydrolase 43 family.</text>
</comment>
<dbReference type="GO" id="GO:0030246">
    <property type="term" value="F:carbohydrate binding"/>
    <property type="evidence" value="ECO:0007669"/>
    <property type="project" value="InterPro"/>
</dbReference>
<dbReference type="CDD" id="cd04084">
    <property type="entry name" value="CBM6_xylanase-like"/>
    <property type="match status" value="1"/>
</dbReference>
<dbReference type="KEGG" id="ego:BBD34_05125"/>
<gene>
    <name evidence="9" type="ORF">BAY32_11095</name>
</gene>
<dbReference type="PANTHER" id="PTHR43772:SF2">
    <property type="entry name" value="PUTATIVE (AFU_ORTHOLOGUE AFUA_2G04480)-RELATED"/>
    <property type="match status" value="1"/>
</dbReference>
<evidence type="ECO:0000313" key="9">
    <source>
        <dbReference type="EMBL" id="OPB73863.1"/>
    </source>
</evidence>
<accession>A0AAJ3NB22</accession>
<dbReference type="EMBL" id="MAIC01000016">
    <property type="protein sequence ID" value="OPB73863.1"/>
    <property type="molecule type" value="Genomic_DNA"/>
</dbReference>
<comment type="caution">
    <text evidence="9">The sequence shown here is derived from an EMBL/GenBank/DDBJ whole genome shotgun (WGS) entry which is preliminary data.</text>
</comment>
<evidence type="ECO:0000256" key="2">
    <source>
        <dbReference type="ARBA" id="ARBA00022651"/>
    </source>
</evidence>
<dbReference type="InterPro" id="IPR008979">
    <property type="entry name" value="Galactose-bd-like_sf"/>
</dbReference>
<dbReference type="InterPro" id="IPR023296">
    <property type="entry name" value="Glyco_hydro_beta-prop_sf"/>
</dbReference>
<dbReference type="SUPFAM" id="SSF75005">
    <property type="entry name" value="Arabinanase/levansucrase/invertase"/>
    <property type="match status" value="1"/>
</dbReference>
<protein>
    <recommendedName>
        <fullName evidence="8">CBM6 domain-containing protein</fullName>
    </recommendedName>
</protein>
<sequence>MSIIFFAVCSILVSAQQQRKSDNAIEVKSSSFVRALNPISPPGVYIADPEVRQMPDGRVYLYGSRDEPGVAWCSNSYNVMSTSDMITWYVDQFSFATKGLGKQVDYTDKVLYAPDCIYNNGKYYLYYCLQGNGKDEGVAVSSSPYGPFKDGKIMEGAYGIDPSVFIDDDKQPYLLWGQGSVKAAKLSKDMLSLDGKIHDGLLTYEKHFFNEGSSLRKHNGIYYLIYAGHQRHGESNCATLNYATATSVFGPYTFRGVIIDNWGSGKNLENNHGSIAEINGKWYVFYHRPTHGISSMRKVSVEPIKFNADGTIDEVEMTTQGIGGPIDPSLRMDAARACLMNGNLMVEVRRPDNDIPVEYLSSIKDGDFAYWKYYDFTNSNVDSFICKTWGGSLEGKIEIRLDKPDGELIGVCDIASNNGNLAYRIHETKLNKVVSKKHALVMVFRAKHPMDKDKVLMNLEWFYFGKNNRNHSNF</sequence>
<dbReference type="GO" id="GO:0004553">
    <property type="term" value="F:hydrolase activity, hydrolyzing O-glycosyl compounds"/>
    <property type="evidence" value="ECO:0007669"/>
    <property type="project" value="InterPro"/>
</dbReference>
<evidence type="ECO:0000256" key="5">
    <source>
        <dbReference type="ARBA" id="ARBA00023295"/>
    </source>
</evidence>
<dbReference type="RefSeq" id="WP_078405307.1">
    <property type="nucleotide sequence ID" value="NZ_CP016377.1"/>
</dbReference>
<evidence type="ECO:0000313" key="10">
    <source>
        <dbReference type="Proteomes" id="UP000190816"/>
    </source>
</evidence>
<keyword evidence="3 7" id="KW-0378">Hydrolase</keyword>
<dbReference type="Proteomes" id="UP000190816">
    <property type="component" value="Unassembled WGS sequence"/>
</dbReference>
<evidence type="ECO:0000256" key="3">
    <source>
        <dbReference type="ARBA" id="ARBA00022801"/>
    </source>
</evidence>
<keyword evidence="4" id="KW-0119">Carbohydrate metabolism</keyword>